<protein>
    <submittedName>
        <fullName evidence="9">Membrane protein YccC</fullName>
    </submittedName>
</protein>
<proteinExistence type="inferred from homology"/>
<keyword evidence="3 7" id="KW-0812">Transmembrane</keyword>
<evidence type="ECO:0000313" key="9">
    <source>
        <dbReference type="EMBL" id="MBP2257171.1"/>
    </source>
</evidence>
<keyword evidence="4 7" id="KW-1133">Transmembrane helix</keyword>
<dbReference type="EMBL" id="JAGIKX010000006">
    <property type="protein sequence ID" value="MBP2257171.1"/>
    <property type="molecule type" value="Genomic_DNA"/>
</dbReference>
<evidence type="ECO:0000259" key="8">
    <source>
        <dbReference type="Pfam" id="PF13515"/>
    </source>
</evidence>
<evidence type="ECO:0000256" key="2">
    <source>
        <dbReference type="ARBA" id="ARBA00022475"/>
    </source>
</evidence>
<evidence type="ECO:0000256" key="6">
    <source>
        <dbReference type="ARBA" id="ARBA00043993"/>
    </source>
</evidence>
<dbReference type="Proteomes" id="UP001519294">
    <property type="component" value="Unassembled WGS sequence"/>
</dbReference>
<keyword evidence="10" id="KW-1185">Reference proteome</keyword>
<keyword evidence="5 7" id="KW-0472">Membrane</keyword>
<accession>A0ABS4S6R6</accession>
<gene>
    <name evidence="9" type="ORF">J2Z81_001119</name>
</gene>
<dbReference type="InterPro" id="IPR049453">
    <property type="entry name" value="Memb_transporter_dom"/>
</dbReference>
<keyword evidence="2" id="KW-1003">Cell membrane</keyword>
<feature type="transmembrane region" description="Helical" evidence="7">
    <location>
        <begin position="21"/>
        <end position="38"/>
    </location>
</feature>
<evidence type="ECO:0000256" key="7">
    <source>
        <dbReference type="SAM" id="Phobius"/>
    </source>
</evidence>
<evidence type="ECO:0000313" key="10">
    <source>
        <dbReference type="Proteomes" id="UP001519294"/>
    </source>
</evidence>
<dbReference type="PANTHER" id="PTHR30509">
    <property type="entry name" value="P-HYDROXYBENZOIC ACID EFFLUX PUMP SUBUNIT-RELATED"/>
    <property type="match status" value="1"/>
</dbReference>
<evidence type="ECO:0000256" key="4">
    <source>
        <dbReference type="ARBA" id="ARBA00022989"/>
    </source>
</evidence>
<name>A0ABS4S6R6_9BACI</name>
<feature type="transmembrane region" description="Helical" evidence="7">
    <location>
        <begin position="44"/>
        <end position="62"/>
    </location>
</feature>
<reference evidence="9 10" key="1">
    <citation type="submission" date="2021-03" db="EMBL/GenBank/DDBJ databases">
        <title>Genomic Encyclopedia of Type Strains, Phase IV (KMG-IV): sequencing the most valuable type-strain genomes for metagenomic binning, comparative biology and taxonomic classification.</title>
        <authorList>
            <person name="Goeker M."/>
        </authorList>
    </citation>
    <scope>NUCLEOTIDE SEQUENCE [LARGE SCALE GENOMIC DNA]</scope>
    <source>
        <strain evidence="9 10">DSM 25790</strain>
    </source>
</reference>
<comment type="similarity">
    <text evidence="6">Belongs to the YccS/YhfK family.</text>
</comment>
<evidence type="ECO:0000256" key="3">
    <source>
        <dbReference type="ARBA" id="ARBA00022692"/>
    </source>
</evidence>
<feature type="transmembrane region" description="Helical" evidence="7">
    <location>
        <begin position="431"/>
        <end position="451"/>
    </location>
</feature>
<comment type="caution">
    <text evidence="9">The sequence shown here is derived from an EMBL/GenBank/DDBJ whole genome shotgun (WGS) entry which is preliminary data.</text>
</comment>
<feature type="transmembrane region" description="Helical" evidence="7">
    <location>
        <begin position="74"/>
        <end position="91"/>
    </location>
</feature>
<dbReference type="RefSeq" id="WP_226981253.1">
    <property type="nucleotide sequence ID" value="NZ_JAGIKX010000006.1"/>
</dbReference>
<evidence type="ECO:0000256" key="1">
    <source>
        <dbReference type="ARBA" id="ARBA00004651"/>
    </source>
</evidence>
<feature type="transmembrane region" description="Helical" evidence="7">
    <location>
        <begin position="333"/>
        <end position="355"/>
    </location>
</feature>
<feature type="domain" description="Integral membrane bound transporter" evidence="8">
    <location>
        <begin position="347"/>
        <end position="473"/>
    </location>
</feature>
<feature type="transmembrane region" description="Helical" evidence="7">
    <location>
        <begin position="361"/>
        <end position="380"/>
    </location>
</feature>
<comment type="subcellular location">
    <subcellularLocation>
        <location evidence="1">Cell membrane</location>
        <topology evidence="1">Multi-pass membrane protein</topology>
    </subcellularLocation>
</comment>
<feature type="transmembrane region" description="Helical" evidence="7">
    <location>
        <begin position="457"/>
        <end position="478"/>
    </location>
</feature>
<dbReference type="Pfam" id="PF13515">
    <property type="entry name" value="FUSC_2"/>
    <property type="match status" value="1"/>
</dbReference>
<dbReference type="PANTHER" id="PTHR30509:SF9">
    <property type="entry name" value="MULTIDRUG RESISTANCE PROTEIN MDTO"/>
    <property type="match status" value="1"/>
</dbReference>
<organism evidence="9 10">
    <name type="scientific">Virgibacillus alimentarius</name>
    <dbReference type="NCBI Taxonomy" id="698769"/>
    <lineage>
        <taxon>Bacteria</taxon>
        <taxon>Bacillati</taxon>
        <taxon>Bacillota</taxon>
        <taxon>Bacilli</taxon>
        <taxon>Bacillales</taxon>
        <taxon>Bacillaceae</taxon>
        <taxon>Virgibacillus</taxon>
    </lineage>
</organism>
<feature type="transmembrane region" description="Helical" evidence="7">
    <location>
        <begin position="148"/>
        <end position="167"/>
    </location>
</feature>
<evidence type="ECO:0000256" key="5">
    <source>
        <dbReference type="ARBA" id="ARBA00023136"/>
    </source>
</evidence>
<sequence length="644" mass="71266">MTSLIYTNLKQAFEIKKNPLPWIKAISAGVAAALPAFIGLLFGQLQYGLLAVIGSFTFLYMFNEPYVQRAKKLFFVLLGISFSVGLGTLLAPFPIAQAFTVGIIGMVATFIFGALKIPGPAAIFFVLAFTMTSAMPVDPALAPVRTGFVFLGGVLSWLIAMVGWFFNPRRPEINAVRNIYKELAALLDATGTERFSEARHQTVLKIKAAEEVLKAGYAPWGKPQLYKRLYLLYEQANAIFLEILENDATNNTKLSAELGEFLRTIVKAIDNKDNNISLDTIGVNDIQVENTELIEKVRKAGSILIDELSEESIRISKPSFKTIFGGNIHKNSIVFVSALRYGFILMIAALIAHAFGFDRSYWVTLSCAAVMLGSTIMSTFHRAIQRSFGTIIGILIAMLLLSSHPEGLVIVIIIFCLTTLTELFIVRNYALAVFFITPNAIFMAENTTQIYDLSFFAATRITDIFIGCIIGLVGIFLIGRRSASSRLPHLIAKSIRSQMQFIVLLFSVQKGDIDLSESKESRKMHTNLTNLKVVYTTALGEIPNNRKVLEFLWPVMFSIEHLGYLLDASAKHPGRPMLSDANLAQLLLVFETMAKSVEHKQLLVSKVVPNINGFPHIEKEIKALQEALQIGGQASIKYGSKRNK</sequence>